<dbReference type="InterPro" id="IPR046670">
    <property type="entry name" value="DUF6540"/>
</dbReference>
<name>A0A166BE43_EXIGL</name>
<protein>
    <submittedName>
        <fullName evidence="2">Uncharacterized protein</fullName>
    </submittedName>
</protein>
<feature type="region of interest" description="Disordered" evidence="1">
    <location>
        <begin position="117"/>
        <end position="137"/>
    </location>
</feature>
<dbReference type="EMBL" id="KV425902">
    <property type="protein sequence ID" value="KZW00260.1"/>
    <property type="molecule type" value="Genomic_DNA"/>
</dbReference>
<gene>
    <name evidence="2" type="ORF">EXIGLDRAFT_722311</name>
</gene>
<proteinExistence type="predicted"/>
<dbReference type="Proteomes" id="UP000077266">
    <property type="component" value="Unassembled WGS sequence"/>
</dbReference>
<dbReference type="STRING" id="1314781.A0A166BE43"/>
<dbReference type="InParanoid" id="A0A166BE43"/>
<dbReference type="AlphaFoldDB" id="A0A166BE43"/>
<sequence>MTDRRALYVLRYPVHLFAAHMALFIPHADSEQDDLGKVLHATGDQRSGFVREFKRNYSALDTARRPTRHVIGTIDAVFVLDVVGDGELLIETDPAEADAQDEIERVALSVAAPGPSLRECRGRSRGSSDSEDICSCG</sequence>
<organism evidence="2 3">
    <name type="scientific">Exidia glandulosa HHB12029</name>
    <dbReference type="NCBI Taxonomy" id="1314781"/>
    <lineage>
        <taxon>Eukaryota</taxon>
        <taxon>Fungi</taxon>
        <taxon>Dikarya</taxon>
        <taxon>Basidiomycota</taxon>
        <taxon>Agaricomycotina</taxon>
        <taxon>Agaricomycetes</taxon>
        <taxon>Auriculariales</taxon>
        <taxon>Exidiaceae</taxon>
        <taxon>Exidia</taxon>
    </lineage>
</organism>
<evidence type="ECO:0000313" key="2">
    <source>
        <dbReference type="EMBL" id="KZW00260.1"/>
    </source>
</evidence>
<evidence type="ECO:0000313" key="3">
    <source>
        <dbReference type="Proteomes" id="UP000077266"/>
    </source>
</evidence>
<reference evidence="2 3" key="1">
    <citation type="journal article" date="2016" name="Mol. Biol. Evol.">
        <title>Comparative Genomics of Early-Diverging Mushroom-Forming Fungi Provides Insights into the Origins of Lignocellulose Decay Capabilities.</title>
        <authorList>
            <person name="Nagy L.G."/>
            <person name="Riley R."/>
            <person name="Tritt A."/>
            <person name="Adam C."/>
            <person name="Daum C."/>
            <person name="Floudas D."/>
            <person name="Sun H."/>
            <person name="Yadav J.S."/>
            <person name="Pangilinan J."/>
            <person name="Larsson K.H."/>
            <person name="Matsuura K."/>
            <person name="Barry K."/>
            <person name="Labutti K."/>
            <person name="Kuo R."/>
            <person name="Ohm R.A."/>
            <person name="Bhattacharya S.S."/>
            <person name="Shirouzu T."/>
            <person name="Yoshinaga Y."/>
            <person name="Martin F.M."/>
            <person name="Grigoriev I.V."/>
            <person name="Hibbett D.S."/>
        </authorList>
    </citation>
    <scope>NUCLEOTIDE SEQUENCE [LARGE SCALE GENOMIC DNA]</scope>
    <source>
        <strain evidence="2 3">HHB12029</strain>
    </source>
</reference>
<evidence type="ECO:0000256" key="1">
    <source>
        <dbReference type="SAM" id="MobiDB-lite"/>
    </source>
</evidence>
<feature type="compositionally biased region" description="Basic and acidic residues" evidence="1">
    <location>
        <begin position="118"/>
        <end position="128"/>
    </location>
</feature>
<accession>A0A166BE43</accession>
<dbReference type="OrthoDB" id="2999773at2759"/>
<dbReference type="Pfam" id="PF20174">
    <property type="entry name" value="DUF6540"/>
    <property type="match status" value="1"/>
</dbReference>
<keyword evidence="3" id="KW-1185">Reference proteome</keyword>